<dbReference type="AlphaFoldDB" id="A0A0K9NP19"/>
<dbReference type="InterPro" id="IPR000073">
    <property type="entry name" value="AB_hydrolase_1"/>
</dbReference>
<dbReference type="OMA" id="SGGAWCW"/>
<sequence length="238" mass="26676">MAEKELKEAAAHFVLVHGSGHGAWCWYKLRCLLENSGHLVTCIDLTGTDVNSLEDYNRPLLDLMSNLPETEKVVIVGHSSGGVCVTQVVHQFSTKVIVAVYVAANMLRNGFCTEEDIKAGSPTGFKDNMTYKGILLEDIQQKIYYNTSPQEDQVLASMLLRPSPPDIIFKTARFNHGREADKIKRVFVKALYDQVLSSEQQDMMIKLWPPSQVFALESDHSPFFSVPTQLCDILLKVI</sequence>
<dbReference type="PANTHER" id="PTHR10992:SF1032">
    <property type="entry name" value="METHYLESTERASE 17"/>
    <property type="match status" value="1"/>
</dbReference>
<dbReference type="OrthoDB" id="1263307at2759"/>
<evidence type="ECO:0000259" key="1">
    <source>
        <dbReference type="Pfam" id="PF12697"/>
    </source>
</evidence>
<feature type="domain" description="AB hydrolase-1" evidence="1">
    <location>
        <begin position="13"/>
        <end position="231"/>
    </location>
</feature>
<comment type="caution">
    <text evidence="2">The sequence shown here is derived from an EMBL/GenBank/DDBJ whole genome shotgun (WGS) entry which is preliminary data.</text>
</comment>
<gene>
    <name evidence="2" type="ORF">ZOSMA_82G00270</name>
</gene>
<evidence type="ECO:0000313" key="3">
    <source>
        <dbReference type="Proteomes" id="UP000036987"/>
    </source>
</evidence>
<dbReference type="SUPFAM" id="SSF53474">
    <property type="entry name" value="alpha/beta-Hydrolases"/>
    <property type="match status" value="1"/>
</dbReference>
<dbReference type="STRING" id="29655.A0A0K9NP19"/>
<dbReference type="Gene3D" id="3.40.50.1820">
    <property type="entry name" value="alpha/beta hydrolase"/>
    <property type="match status" value="1"/>
</dbReference>
<dbReference type="Proteomes" id="UP000036987">
    <property type="component" value="Unassembled WGS sequence"/>
</dbReference>
<accession>A0A0K9NP19</accession>
<organism evidence="2 3">
    <name type="scientific">Zostera marina</name>
    <name type="common">Eelgrass</name>
    <dbReference type="NCBI Taxonomy" id="29655"/>
    <lineage>
        <taxon>Eukaryota</taxon>
        <taxon>Viridiplantae</taxon>
        <taxon>Streptophyta</taxon>
        <taxon>Embryophyta</taxon>
        <taxon>Tracheophyta</taxon>
        <taxon>Spermatophyta</taxon>
        <taxon>Magnoliopsida</taxon>
        <taxon>Liliopsida</taxon>
        <taxon>Zosteraceae</taxon>
        <taxon>Zostera</taxon>
    </lineage>
</organism>
<dbReference type="GO" id="GO:0080032">
    <property type="term" value="F:methyl jasmonate esterase activity"/>
    <property type="evidence" value="ECO:0000318"/>
    <property type="project" value="GO_Central"/>
</dbReference>
<dbReference type="GO" id="GO:0009694">
    <property type="term" value="P:jasmonic acid metabolic process"/>
    <property type="evidence" value="ECO:0000318"/>
    <property type="project" value="GO_Central"/>
</dbReference>
<dbReference type="InterPro" id="IPR045889">
    <property type="entry name" value="MES/HNL"/>
</dbReference>
<proteinExistence type="predicted"/>
<dbReference type="GO" id="GO:0080030">
    <property type="term" value="F:methyl indole-3-acetate esterase activity"/>
    <property type="evidence" value="ECO:0000318"/>
    <property type="project" value="GO_Central"/>
</dbReference>
<protein>
    <submittedName>
        <fullName evidence="2">Methylesterase 17</fullName>
    </submittedName>
</protein>
<dbReference type="InterPro" id="IPR029058">
    <property type="entry name" value="AB_hydrolase_fold"/>
</dbReference>
<dbReference type="GO" id="GO:0009696">
    <property type="term" value="P:salicylic acid metabolic process"/>
    <property type="evidence" value="ECO:0000318"/>
    <property type="project" value="GO_Central"/>
</dbReference>
<dbReference type="EMBL" id="LFYR01002027">
    <property type="protein sequence ID" value="KMZ57715.1"/>
    <property type="molecule type" value="Genomic_DNA"/>
</dbReference>
<evidence type="ECO:0000313" key="2">
    <source>
        <dbReference type="EMBL" id="KMZ57715.1"/>
    </source>
</evidence>
<dbReference type="Pfam" id="PF12697">
    <property type="entry name" value="Abhydrolase_6"/>
    <property type="match status" value="1"/>
</dbReference>
<keyword evidence="3" id="KW-1185">Reference proteome</keyword>
<dbReference type="PANTHER" id="PTHR10992">
    <property type="entry name" value="METHYLESTERASE FAMILY MEMBER"/>
    <property type="match status" value="1"/>
</dbReference>
<name>A0A0K9NP19_ZOSMR</name>
<reference evidence="3" key="1">
    <citation type="journal article" date="2016" name="Nature">
        <title>The genome of the seagrass Zostera marina reveals angiosperm adaptation to the sea.</title>
        <authorList>
            <person name="Olsen J.L."/>
            <person name="Rouze P."/>
            <person name="Verhelst B."/>
            <person name="Lin Y.-C."/>
            <person name="Bayer T."/>
            <person name="Collen J."/>
            <person name="Dattolo E."/>
            <person name="De Paoli E."/>
            <person name="Dittami S."/>
            <person name="Maumus F."/>
            <person name="Michel G."/>
            <person name="Kersting A."/>
            <person name="Lauritano C."/>
            <person name="Lohaus R."/>
            <person name="Toepel M."/>
            <person name="Tonon T."/>
            <person name="Vanneste K."/>
            <person name="Amirebrahimi M."/>
            <person name="Brakel J."/>
            <person name="Bostroem C."/>
            <person name="Chovatia M."/>
            <person name="Grimwood J."/>
            <person name="Jenkins J.W."/>
            <person name="Jueterbock A."/>
            <person name="Mraz A."/>
            <person name="Stam W.T."/>
            <person name="Tice H."/>
            <person name="Bornberg-Bauer E."/>
            <person name="Green P.J."/>
            <person name="Pearson G.A."/>
            <person name="Procaccini G."/>
            <person name="Duarte C.M."/>
            <person name="Schmutz J."/>
            <person name="Reusch T.B.H."/>
            <person name="Van de Peer Y."/>
        </authorList>
    </citation>
    <scope>NUCLEOTIDE SEQUENCE [LARGE SCALE GENOMIC DNA]</scope>
    <source>
        <strain evidence="3">cv. Finnish</strain>
    </source>
</reference>
<dbReference type="GO" id="GO:0080031">
    <property type="term" value="F:methyl salicylate esterase activity"/>
    <property type="evidence" value="ECO:0000318"/>
    <property type="project" value="GO_Central"/>
</dbReference>